<evidence type="ECO:0000256" key="6">
    <source>
        <dbReference type="ARBA" id="ARBA00023136"/>
    </source>
</evidence>
<keyword evidence="8" id="KW-0732">Signal</keyword>
<evidence type="ECO:0000256" key="1">
    <source>
        <dbReference type="ARBA" id="ARBA00004167"/>
    </source>
</evidence>
<evidence type="ECO:0000256" key="4">
    <source>
        <dbReference type="ARBA" id="ARBA00022803"/>
    </source>
</evidence>
<name>A0ABS8D2V4_9NEIS</name>
<dbReference type="RefSeq" id="WP_227178325.1">
    <property type="nucleotide sequence ID" value="NZ_JAJBZT010000002.1"/>
</dbReference>
<keyword evidence="6" id="KW-0472">Membrane</keyword>
<keyword evidence="2" id="KW-0812">Transmembrane</keyword>
<feature type="signal peptide" evidence="8">
    <location>
        <begin position="1"/>
        <end position="20"/>
    </location>
</feature>
<dbReference type="SMART" id="SM00028">
    <property type="entry name" value="TPR"/>
    <property type="match status" value="8"/>
</dbReference>
<dbReference type="Pfam" id="PF13181">
    <property type="entry name" value="TPR_8"/>
    <property type="match status" value="2"/>
</dbReference>
<dbReference type="Proteomes" id="UP001165395">
    <property type="component" value="Unassembled WGS sequence"/>
</dbReference>
<dbReference type="Pfam" id="PF13432">
    <property type="entry name" value="TPR_16"/>
    <property type="match status" value="2"/>
</dbReference>
<dbReference type="EMBL" id="JAJBZT010000002">
    <property type="protein sequence ID" value="MCB6182515.1"/>
    <property type="molecule type" value="Genomic_DNA"/>
</dbReference>
<comment type="caution">
    <text evidence="9">The sequence shown here is derived from an EMBL/GenBank/DDBJ whole genome shotgun (WGS) entry which is preliminary data.</text>
</comment>
<evidence type="ECO:0000256" key="7">
    <source>
        <dbReference type="ARBA" id="ARBA00038030"/>
    </source>
</evidence>
<dbReference type="InterPro" id="IPR019734">
    <property type="entry name" value="TPR_rpt"/>
</dbReference>
<comment type="similarity">
    <text evidence="7">Belongs to the Tom70 family.</text>
</comment>
<evidence type="ECO:0000313" key="9">
    <source>
        <dbReference type="EMBL" id="MCB6182515.1"/>
    </source>
</evidence>
<evidence type="ECO:0000256" key="3">
    <source>
        <dbReference type="ARBA" id="ARBA00022737"/>
    </source>
</evidence>
<dbReference type="SUPFAM" id="SSF48452">
    <property type="entry name" value="TPR-like"/>
    <property type="match status" value="2"/>
</dbReference>
<keyword evidence="5" id="KW-1133">Transmembrane helix</keyword>
<accession>A0ABS8D2V4</accession>
<evidence type="ECO:0000256" key="2">
    <source>
        <dbReference type="ARBA" id="ARBA00022692"/>
    </source>
</evidence>
<dbReference type="SUPFAM" id="SSF81901">
    <property type="entry name" value="HCP-like"/>
    <property type="match status" value="1"/>
</dbReference>
<dbReference type="InterPro" id="IPR011990">
    <property type="entry name" value="TPR-like_helical_dom_sf"/>
</dbReference>
<dbReference type="Gene3D" id="1.25.40.10">
    <property type="entry name" value="Tetratricopeptide repeat domain"/>
    <property type="match status" value="2"/>
</dbReference>
<comment type="subcellular location">
    <subcellularLocation>
        <location evidence="1">Membrane</location>
        <topology evidence="1">Single-pass membrane protein</topology>
    </subcellularLocation>
</comment>
<sequence length="561" mass="62741">MNRWIAAMLGWLCITGGAIAAPQGSTEKENLLQDQKYLQSVYRYLIAEVAKQRGQPGLSIPLYAQLLKDYPNPLIARQGVEAAIRAGRYGNALEFVSIWNHLDKEDPIAQDWLISLIFKSPNPLQYRAQLENILKDNPDKAGAIWITLAARASEATQKTVSATMLDEMADGYPSLAEAWWAKAYAAEARGDDESVITHLKHAIQLKPDWEPAFIQYARLSAKQDMKTGITLLEGFVNKYPNATEARLAYARLLVTDRQFAKAKGAFEIAQRQKPDNPDISYAIGILSLQSGDLAKAEASLQQSLDLDYSDQDAVYLLLGEIEEKKNQPENAIAYYLQVTGSSFAGAQLRVADILDGKKEYNRAIDLLDKAIEQQPAMQKQFSDAKLILLKHAHRLDDAYQLVSQRISTDKKNPDLYYERAMLADQLGNSKQLETDLKEAIALEPKHARSLNALGYTMADQLGKAEEGLPLIEQALALEPDNPAYIDSLGWAQYRLGRLTEAETNLRKAYEMEDDAEIAAHYGEVLWVNGKKEDARKIWNASQQKSPDRTEVAETIKRLNAN</sequence>
<evidence type="ECO:0000313" key="10">
    <source>
        <dbReference type="Proteomes" id="UP001165395"/>
    </source>
</evidence>
<evidence type="ECO:0000256" key="5">
    <source>
        <dbReference type="ARBA" id="ARBA00022989"/>
    </source>
</evidence>
<keyword evidence="3" id="KW-0677">Repeat</keyword>
<reference evidence="9" key="1">
    <citation type="submission" date="2021-10" db="EMBL/GenBank/DDBJ databases">
        <title>The complete genome sequence of Leeia sp. TBRC 13508.</title>
        <authorList>
            <person name="Charoenyingcharoen P."/>
            <person name="Yukphan P."/>
        </authorList>
    </citation>
    <scope>NUCLEOTIDE SEQUENCE</scope>
    <source>
        <strain evidence="9">TBRC 13508</strain>
    </source>
</reference>
<proteinExistence type="inferred from homology"/>
<keyword evidence="10" id="KW-1185">Reference proteome</keyword>
<dbReference type="PANTHER" id="PTHR46208">
    <property type="entry name" value="MITOCHONDRIAL IMPORT RECEPTOR SUBUNIT TOM70"/>
    <property type="match status" value="1"/>
</dbReference>
<gene>
    <name evidence="9" type="ORF">LIN78_02990</name>
</gene>
<evidence type="ECO:0000256" key="8">
    <source>
        <dbReference type="SAM" id="SignalP"/>
    </source>
</evidence>
<dbReference type="PANTHER" id="PTHR46208:SF1">
    <property type="entry name" value="MITOCHONDRIAL IMPORT RECEPTOR SUBUNIT TOM70"/>
    <property type="match status" value="1"/>
</dbReference>
<protein>
    <submittedName>
        <fullName evidence="9">Tetratricopeptide repeat protein</fullName>
    </submittedName>
</protein>
<feature type="chain" id="PRO_5045994225" evidence="8">
    <location>
        <begin position="21"/>
        <end position="561"/>
    </location>
</feature>
<keyword evidence="4" id="KW-0802">TPR repeat</keyword>
<organism evidence="9 10">
    <name type="scientific">Leeia speluncae</name>
    <dbReference type="NCBI Taxonomy" id="2884804"/>
    <lineage>
        <taxon>Bacteria</taxon>
        <taxon>Pseudomonadati</taxon>
        <taxon>Pseudomonadota</taxon>
        <taxon>Betaproteobacteria</taxon>
        <taxon>Neisseriales</taxon>
        <taxon>Leeiaceae</taxon>
        <taxon>Leeia</taxon>
    </lineage>
</organism>